<dbReference type="EC" id="2.1.3.15" evidence="16"/>
<comment type="similarity">
    <text evidence="3">In the C-terminal section; belongs to the AccA family.</text>
</comment>
<comment type="cofactor">
    <cofactor evidence="16">
        <name>Zn(2+)</name>
        <dbReference type="ChEBI" id="CHEBI:29105"/>
    </cofactor>
    <text evidence="16">Binds 1 zinc ion per subunit.</text>
</comment>
<dbReference type="GO" id="GO:0005524">
    <property type="term" value="F:ATP binding"/>
    <property type="evidence" value="ECO:0007669"/>
    <property type="project" value="UniProtKB-KW"/>
</dbReference>
<dbReference type="Gene3D" id="3.90.226.10">
    <property type="entry name" value="2-enoyl-CoA Hydratase, Chain A, domain 1"/>
    <property type="match status" value="2"/>
</dbReference>
<protein>
    <recommendedName>
        <fullName evidence="16">Acetyl-coenzyme A carboxylase carboxyl transferase subunit beta</fullName>
        <shortName evidence="16">ACCase subunit beta</shortName>
        <shortName evidence="16">Acetyl-CoA carboxylase carboxyltransferase subunit beta</shortName>
        <ecNumber evidence="16">2.1.3.15</ecNumber>
    </recommendedName>
</protein>
<evidence type="ECO:0000256" key="15">
    <source>
        <dbReference type="ARBA" id="ARBA00049152"/>
    </source>
</evidence>
<evidence type="ECO:0000259" key="18">
    <source>
        <dbReference type="PROSITE" id="PS50989"/>
    </source>
</evidence>
<dbReference type="InterPro" id="IPR011762">
    <property type="entry name" value="COA_CT_N"/>
</dbReference>
<proteinExistence type="inferred from homology"/>
<keyword evidence="16" id="KW-0479">Metal-binding</keyword>
<comment type="subunit">
    <text evidence="5">Acetyl-CoA carboxylase is a heterotetramer composed of biotin carboxyl carrier protein (AccB), biotin carboxylase (AccC) and two subunits of ACCase subunit beta/alpha.</text>
</comment>
<dbReference type="AlphaFoldDB" id="A0AAE3JB31"/>
<comment type="pathway">
    <text evidence="2 16">Lipid metabolism; malonyl-CoA biosynthesis; malonyl-CoA from acetyl-CoA: step 1/1.</text>
</comment>
<dbReference type="PROSITE" id="PS50980">
    <property type="entry name" value="COA_CT_NTER"/>
    <property type="match status" value="1"/>
</dbReference>
<feature type="binding site" evidence="16">
    <location>
        <position position="35"/>
    </location>
    <ligand>
        <name>Zn(2+)</name>
        <dbReference type="ChEBI" id="CHEBI:29105"/>
    </ligand>
</feature>
<evidence type="ECO:0000259" key="17">
    <source>
        <dbReference type="PROSITE" id="PS50980"/>
    </source>
</evidence>
<comment type="similarity">
    <text evidence="4">In the N-terminal section; belongs to the AccD/PCCB family.</text>
</comment>
<keyword evidence="8 16" id="KW-0808">Transferase</keyword>
<dbReference type="GO" id="GO:0006633">
    <property type="term" value="P:fatty acid biosynthetic process"/>
    <property type="evidence" value="ECO:0007669"/>
    <property type="project" value="UniProtKB-KW"/>
</dbReference>
<dbReference type="EMBL" id="JAJEQN010000002">
    <property type="protein sequence ID" value="MCC2220253.1"/>
    <property type="molecule type" value="Genomic_DNA"/>
</dbReference>
<feature type="binding site" evidence="16">
    <location>
        <position position="51"/>
    </location>
    <ligand>
        <name>Zn(2+)</name>
        <dbReference type="ChEBI" id="CHEBI:29105"/>
    </ligand>
</feature>
<evidence type="ECO:0000313" key="20">
    <source>
        <dbReference type="Proteomes" id="UP001198200"/>
    </source>
</evidence>
<evidence type="ECO:0000256" key="2">
    <source>
        <dbReference type="ARBA" id="ARBA00004956"/>
    </source>
</evidence>
<feature type="domain" description="CoA carboxyltransferase C-terminal" evidence="18">
    <location>
        <begin position="291"/>
        <end position="540"/>
    </location>
</feature>
<dbReference type="RefSeq" id="WP_308730907.1">
    <property type="nucleotide sequence ID" value="NZ_JAJEQN010000002.1"/>
</dbReference>
<keyword evidence="9 16" id="KW-0547">Nucleotide-binding</keyword>
<keyword evidence="16" id="KW-0862">Zinc</keyword>
<evidence type="ECO:0000313" key="19">
    <source>
        <dbReference type="EMBL" id="MCC2220253.1"/>
    </source>
</evidence>
<dbReference type="GO" id="GO:0008270">
    <property type="term" value="F:zinc ion binding"/>
    <property type="evidence" value="ECO:0007669"/>
    <property type="project" value="UniProtKB-UniRule"/>
</dbReference>
<evidence type="ECO:0000256" key="6">
    <source>
        <dbReference type="ARBA" id="ARBA00022490"/>
    </source>
</evidence>
<dbReference type="SUPFAM" id="SSF52096">
    <property type="entry name" value="ClpP/crotonase"/>
    <property type="match status" value="2"/>
</dbReference>
<gene>
    <name evidence="16 19" type="primary">accD</name>
    <name evidence="19" type="ORF">LKD48_01150</name>
</gene>
<dbReference type="PANTHER" id="PTHR42853:SF3">
    <property type="entry name" value="ACETYL-COENZYME A CARBOXYLASE CARBOXYL TRANSFERASE SUBUNIT ALPHA, CHLOROPLASTIC"/>
    <property type="match status" value="1"/>
</dbReference>
<keyword evidence="13 16" id="KW-0275">Fatty acid biosynthesis</keyword>
<dbReference type="Pfam" id="PF03255">
    <property type="entry name" value="ACCA"/>
    <property type="match status" value="1"/>
</dbReference>
<comment type="subcellular location">
    <subcellularLocation>
        <location evidence="1 16">Cytoplasm</location>
    </subcellularLocation>
</comment>
<keyword evidence="19" id="KW-0436">Ligase</keyword>
<dbReference type="PROSITE" id="PS50989">
    <property type="entry name" value="COA_CT_CTER"/>
    <property type="match status" value="1"/>
</dbReference>
<evidence type="ECO:0000256" key="4">
    <source>
        <dbReference type="ARBA" id="ARBA00010284"/>
    </source>
</evidence>
<keyword evidence="12 16" id="KW-0443">Lipid metabolism</keyword>
<accession>A0AAE3JB31</accession>
<keyword evidence="20" id="KW-1185">Reference proteome</keyword>
<keyword evidence="6 16" id="KW-0963">Cytoplasm</keyword>
<dbReference type="NCBIfam" id="TIGR00515">
    <property type="entry name" value="accD"/>
    <property type="match status" value="1"/>
</dbReference>
<dbReference type="InterPro" id="IPR001095">
    <property type="entry name" value="Acetyl_CoA_COase_a_su"/>
</dbReference>
<evidence type="ECO:0000256" key="1">
    <source>
        <dbReference type="ARBA" id="ARBA00004496"/>
    </source>
</evidence>
<dbReference type="GO" id="GO:2001295">
    <property type="term" value="P:malonyl-CoA biosynthetic process"/>
    <property type="evidence" value="ECO:0007669"/>
    <property type="project" value="UniProtKB-UniRule"/>
</dbReference>
<feature type="binding site" evidence="16">
    <location>
        <position position="32"/>
    </location>
    <ligand>
        <name>Zn(2+)</name>
        <dbReference type="ChEBI" id="CHEBI:29105"/>
    </ligand>
</feature>
<keyword evidence="16" id="KW-0863">Zinc-finger</keyword>
<reference evidence="19 20" key="1">
    <citation type="submission" date="2021-10" db="EMBL/GenBank/DDBJ databases">
        <title>Anaerobic single-cell dispensing facilitates the cultivation of human gut bacteria.</title>
        <authorList>
            <person name="Afrizal A."/>
        </authorList>
    </citation>
    <scope>NUCLEOTIDE SEQUENCE [LARGE SCALE GENOMIC DNA]</scope>
    <source>
        <strain evidence="19 20">CLA-AA-H224</strain>
    </source>
</reference>
<sequence length="560" mass="62430">MNLDHVFKKTLVRPFAGIRKKPEVPEGLLCKCSMCKKAIVAEDVRKNFYVCPSCNGYFRVRAQERIARIADEGSFLEWDQDLVGKNPMEFEGYEEKIAAARLKTRLKEAVVTGQCTIGGEPCVLCVMDGRFMMASMGEAVGEKITRAAEEATKKKLPIIIFTCSGGARMQEGIISLMQMAKTSAALKRHSDEGLLYISVLTDPTTGGVTASFAMEADIILAEPKALIGFAGPRVIEQTTGQRLPAGFQRAEFLLEHGFVDRIVERHEQKKVLTDLLHLHSVSAELKISSFAEKTEIENVKAAEENIQKKYSAWDRVCFSRDKKRPIGYDYINALIDQFYEFHGDRMMTDDKAVTAGIGFFNGLPVTVIAQEKNENFGMCSPQGYRKALRLMRQAEKFHRPILCFVDTPGAACGIEAEEHGQGEAIARNLFEMSSLKTPILSILIGEGGSGGALALAVADEVWMMENAVYSILSPEGFSSILWKDSKRAKEAADSMKLTAADLKKAGIVERVFEEPAHFSKDQMEDVAEALRSQIDQFLLKYGSMDSIELCEHRYQRFRKY</sequence>
<dbReference type="InterPro" id="IPR029045">
    <property type="entry name" value="ClpP/crotonase-like_dom_sf"/>
</dbReference>
<dbReference type="PANTHER" id="PTHR42853">
    <property type="entry name" value="ACETYL-COENZYME A CARBOXYLASE CARBOXYL TRANSFERASE SUBUNIT ALPHA"/>
    <property type="match status" value="1"/>
</dbReference>
<organism evidence="19 20">
    <name type="scientific">Anthropogastromicrobium aceti</name>
    <dbReference type="NCBI Taxonomy" id="2981768"/>
    <lineage>
        <taxon>Bacteria</taxon>
        <taxon>Bacillati</taxon>
        <taxon>Bacillota</taxon>
        <taxon>Clostridia</taxon>
        <taxon>Lachnospirales</taxon>
        <taxon>Lachnospiraceae</taxon>
        <taxon>Anthropogastromicrobium</taxon>
    </lineage>
</organism>
<comment type="function">
    <text evidence="14 16">Component of the acetyl coenzyme A carboxylase (ACC) complex. Biotin carboxylase (BC) catalyzes the carboxylation of biotin on its carrier protein (BCCP) and then the CO(2) group is transferred by the transcarboxylase to acetyl-CoA to form malonyl-CoA.</text>
</comment>
<evidence type="ECO:0000256" key="8">
    <source>
        <dbReference type="ARBA" id="ARBA00022679"/>
    </source>
</evidence>
<dbReference type="NCBIfam" id="NF041504">
    <property type="entry name" value="AccA_sub"/>
    <property type="match status" value="1"/>
</dbReference>
<comment type="caution">
    <text evidence="19">The sequence shown here is derived from an EMBL/GenBank/DDBJ whole genome shotgun (WGS) entry which is preliminary data.</text>
</comment>
<comment type="similarity">
    <text evidence="16">Belongs to the AccD/PCCB family.</text>
</comment>
<dbReference type="HAMAP" id="MF_01395">
    <property type="entry name" value="AcetylCoA_CT_beta"/>
    <property type="match status" value="1"/>
</dbReference>
<keyword evidence="10 16" id="KW-0276">Fatty acid metabolism</keyword>
<dbReference type="GO" id="GO:0003989">
    <property type="term" value="F:acetyl-CoA carboxylase activity"/>
    <property type="evidence" value="ECO:0007669"/>
    <property type="project" value="InterPro"/>
</dbReference>
<evidence type="ECO:0000256" key="9">
    <source>
        <dbReference type="ARBA" id="ARBA00022741"/>
    </source>
</evidence>
<feature type="zinc finger region" description="C4-type" evidence="16">
    <location>
        <begin position="32"/>
        <end position="54"/>
    </location>
</feature>
<dbReference type="InterPro" id="IPR011763">
    <property type="entry name" value="COA_CT_C"/>
</dbReference>
<evidence type="ECO:0000256" key="5">
    <source>
        <dbReference type="ARBA" id="ARBA00011664"/>
    </source>
</evidence>
<evidence type="ECO:0000256" key="11">
    <source>
        <dbReference type="ARBA" id="ARBA00022840"/>
    </source>
</evidence>
<dbReference type="InterPro" id="IPR000438">
    <property type="entry name" value="Acetyl_CoA_COase_Trfase_b_su"/>
</dbReference>
<evidence type="ECO:0000256" key="14">
    <source>
        <dbReference type="ARBA" id="ARBA00025280"/>
    </source>
</evidence>
<comment type="catalytic activity">
    <reaction evidence="15 16">
        <text>N(6)-carboxybiotinyl-L-lysyl-[protein] + acetyl-CoA = N(6)-biotinyl-L-lysyl-[protein] + malonyl-CoA</text>
        <dbReference type="Rhea" id="RHEA:54728"/>
        <dbReference type="Rhea" id="RHEA-COMP:10505"/>
        <dbReference type="Rhea" id="RHEA-COMP:10506"/>
        <dbReference type="ChEBI" id="CHEBI:57288"/>
        <dbReference type="ChEBI" id="CHEBI:57384"/>
        <dbReference type="ChEBI" id="CHEBI:83144"/>
        <dbReference type="ChEBI" id="CHEBI:83145"/>
        <dbReference type="EC" id="2.1.3.15"/>
    </reaction>
</comment>
<dbReference type="GO" id="GO:0016743">
    <property type="term" value="F:carboxyl- or carbamoyltransferase activity"/>
    <property type="evidence" value="ECO:0007669"/>
    <property type="project" value="UniProtKB-UniRule"/>
</dbReference>
<evidence type="ECO:0000256" key="12">
    <source>
        <dbReference type="ARBA" id="ARBA00023098"/>
    </source>
</evidence>
<evidence type="ECO:0000256" key="16">
    <source>
        <dbReference type="HAMAP-Rule" id="MF_01395"/>
    </source>
</evidence>
<keyword evidence="7 16" id="KW-0444">Lipid biosynthesis</keyword>
<evidence type="ECO:0000256" key="7">
    <source>
        <dbReference type="ARBA" id="ARBA00022516"/>
    </source>
</evidence>
<keyword evidence="11 16" id="KW-0067">ATP-binding</keyword>
<feature type="binding site" evidence="16">
    <location>
        <position position="54"/>
    </location>
    <ligand>
        <name>Zn(2+)</name>
        <dbReference type="ChEBI" id="CHEBI:29105"/>
    </ligand>
</feature>
<feature type="domain" description="CoA carboxyltransferase N-terminal" evidence="17">
    <location>
        <begin position="28"/>
        <end position="294"/>
    </location>
</feature>
<name>A0AAE3JB31_9FIRM</name>
<dbReference type="GO" id="GO:0009317">
    <property type="term" value="C:acetyl-CoA carboxylase complex"/>
    <property type="evidence" value="ECO:0007669"/>
    <property type="project" value="InterPro"/>
</dbReference>
<comment type="subunit">
    <text evidence="16">Acetyl-CoA carboxylase is a heterohexamer composed of biotin carboxyl carrier protein (AccB), biotin carboxylase (AccC) and two subunits each of ACCase subunit alpha (AccA) and ACCase subunit beta (AccD).</text>
</comment>
<evidence type="ECO:0000256" key="13">
    <source>
        <dbReference type="ARBA" id="ARBA00023160"/>
    </source>
</evidence>
<dbReference type="PRINTS" id="PR01070">
    <property type="entry name" value="ACCCTRFRASEB"/>
</dbReference>
<evidence type="ECO:0000256" key="10">
    <source>
        <dbReference type="ARBA" id="ARBA00022832"/>
    </source>
</evidence>
<dbReference type="Proteomes" id="UP001198200">
    <property type="component" value="Unassembled WGS sequence"/>
</dbReference>
<evidence type="ECO:0000256" key="3">
    <source>
        <dbReference type="ARBA" id="ARBA00006276"/>
    </source>
</evidence>